<dbReference type="Gramene" id="TraesCS5B03G0823700.1">
    <property type="protein sequence ID" value="TraesCS5B03G0823700.1.CDS"/>
    <property type="gene ID" value="TraesCS5B03G0823700"/>
</dbReference>
<dbReference type="Gene3D" id="1.20.5.4130">
    <property type="match status" value="1"/>
</dbReference>
<dbReference type="EnsemblPlants" id="TraesCS5B02G326400.1">
    <property type="protein sequence ID" value="TraesCS5B02G326400.1"/>
    <property type="gene ID" value="TraesCS5B02G326400"/>
</dbReference>
<dbReference type="Gene3D" id="3.40.50.300">
    <property type="entry name" value="P-loop containing nucleotide triphosphate hydrolases"/>
    <property type="match status" value="1"/>
</dbReference>
<evidence type="ECO:0000256" key="6">
    <source>
        <dbReference type="ARBA" id="ARBA00023015"/>
    </source>
</evidence>
<dbReference type="Gene3D" id="1.10.10.10">
    <property type="entry name" value="Winged helix-like DNA-binding domain superfamily/Winged helix DNA-binding domain"/>
    <property type="match status" value="1"/>
</dbReference>
<dbReference type="Pfam" id="PF03514">
    <property type="entry name" value="GRAS"/>
    <property type="match status" value="1"/>
</dbReference>
<feature type="region of interest" description="Leucine repeat II (LRII)" evidence="9">
    <location>
        <begin position="1133"/>
        <end position="1165"/>
    </location>
</feature>
<feature type="region of interest" description="SAW" evidence="9">
    <location>
        <begin position="1270"/>
        <end position="1344"/>
    </location>
</feature>
<dbReference type="Pfam" id="PF00931">
    <property type="entry name" value="NB-ARC"/>
    <property type="match status" value="1"/>
</dbReference>
<evidence type="ECO:0000256" key="7">
    <source>
        <dbReference type="ARBA" id="ARBA00023054"/>
    </source>
</evidence>
<dbReference type="Pfam" id="PF23598">
    <property type="entry name" value="LRR_14"/>
    <property type="match status" value="1"/>
</dbReference>
<evidence type="ECO:0000256" key="2">
    <source>
        <dbReference type="ARBA" id="ARBA00022614"/>
    </source>
</evidence>
<feature type="region of interest" description="VHIID" evidence="9">
    <location>
        <begin position="1052"/>
        <end position="1117"/>
    </location>
</feature>
<proteinExistence type="inferred from homology"/>
<evidence type="ECO:0000259" key="11">
    <source>
        <dbReference type="Pfam" id="PF18052"/>
    </source>
</evidence>
<feature type="domain" description="Disease resistance R13L4/SHOC-2-like LRR" evidence="13">
    <location>
        <begin position="599"/>
        <end position="944"/>
    </location>
</feature>
<keyword evidence="6" id="KW-0805">Transcription regulation</keyword>
<reference evidence="14" key="2">
    <citation type="submission" date="2018-10" db="UniProtKB">
        <authorList>
            <consortium name="EnsemblPlants"/>
        </authorList>
    </citation>
    <scope>IDENTIFICATION</scope>
</reference>
<dbReference type="InterPro" id="IPR005202">
    <property type="entry name" value="TF_GRAS"/>
</dbReference>
<evidence type="ECO:0000256" key="8">
    <source>
        <dbReference type="ARBA" id="ARBA00023163"/>
    </source>
</evidence>
<evidence type="ECO:0000256" key="5">
    <source>
        <dbReference type="ARBA" id="ARBA00022821"/>
    </source>
</evidence>
<sequence>MEVGWAFKKKGEEWRSALQESGAEHSYSLAVEYSGQVTSLVDLADLEEGLTNRSIYDSRFSSTSFPTEEEVLGQHGSVFFDSTKGLWECRHCDWTHRLISPCRNVDFPYYQRCGQVTMEAPFGMGSLLGKLGMLLAPQGCRLPSRVKDRMHLLKEDVEDLSEYLAEMAEAEDLPLTAKRWMKEARELAYDIEDNMDMCVQPARASINTTRFICKIGRHVKIPKRLFSKRRLPKGLKWHKQIAYIAQVPAEHSGKIRSACKAIRVVIIRLPKRLKWYKHIMELISDFRMYIQEAIERHERYELHRCSTFRRRFLPADRTLLTAYGGIADMVIDDRVSEFIDSLDNDGDQQLKVVSVLGPGCLGKTALAQVLYNKFGGQFDCTAFVRVSKRPDVVRLLREMLMQVQGQQPTEYSEELDLAYSIREHLQDKRYLIIIDDIWTASAWDIISDAFPKEGTRQALNLSYNNLPHYLKICLLCLNMYPEGHTIWKDDLVKQWVAEGFIHTTEGQDMEKVAASYFNELINRRFIQTLCSKYNNEVLSCTVHDVVHDLIADKCSEENFNMVIDSSRRNVALPQKVRRLSLLFGDAKYVKTPANMRRSQVRSLTIFGLFESMPSISEFKLLRVLNLQLSSYGDRNAINLTGISDLFQLRYLKIACDICIQLPNHMLGLQCLETLVLDSEVIAVPWDIIHLPSLLHLSLLVMTNLLDWIGSMRLIGKLNNLRDLHLTYSVPSSDHLKRSMEALGSQLSGHANLKTLALVNGPCHKNAFVCDALKVTVSWEGLVPPPVLEVFEWSLHSCVLSRIPKWIGELGKLRILKIAVRDLPRDGIDAVRGLPALTALSLYLQTATVERIVFDKVGFSVLNYFNLRCSVPCLKFEANAMPNLRKLKLGFNAPRARMDQHGAGTAISIDHLPSLKEICAKIGGACADTESALATAISNHPSNPMINVQLVDYTFEGDELTHEQDEVLVEGQDGYLKKLLISCARAVEAKDMSAVDMMVPELRKMVSVSGDPHQRLGAYIVEGLVARLASSGHSIYKALKCKEPRSSDLMSYMHFLYEACPYFKFGYMSANGAIAEAVKGEDMIHIIDFGISQGAQWISLLQALATRPGGPPTVRITGIDDSLSAYARGGGLDLVGRRLSHIAGLCKVPFEFHSVAVAGDEVEEGHLMVIPGEALAVNFTLELHHIPDEAVSTANHRDRILRLVKSLSPKVVTLVEQELNTNTVPFKQRFAETLHYYTAIFESIDLTLPRDDERINMEQHCLAREIVNIVACEGAERVERHEVFGKWKGRLTMVGFRPRPLSSLVNASIRTLLQSYSANYQLAEKDGVLYLGWKNKPLVVSSAWH</sequence>
<keyword evidence="4" id="KW-0547">Nucleotide-binding</keyword>
<protein>
    <submittedName>
        <fullName evidence="14">Uncharacterized protein</fullName>
    </submittedName>
</protein>
<comment type="similarity">
    <text evidence="1">Belongs to the disease resistance NB-LRR family.</text>
</comment>
<reference evidence="14" key="1">
    <citation type="submission" date="2018-08" db="EMBL/GenBank/DDBJ databases">
        <authorList>
            <person name="Rossello M."/>
        </authorList>
    </citation>
    <scope>NUCLEOTIDE SEQUENCE [LARGE SCALE GENOMIC DNA]</scope>
    <source>
        <strain evidence="14">cv. Chinese Spring</strain>
    </source>
</reference>
<dbReference type="PROSITE" id="PS50985">
    <property type="entry name" value="GRAS"/>
    <property type="match status" value="1"/>
</dbReference>
<evidence type="ECO:0000256" key="9">
    <source>
        <dbReference type="PROSITE-ProRule" id="PRU01191"/>
    </source>
</evidence>
<dbReference type="InterPro" id="IPR036388">
    <property type="entry name" value="WH-like_DNA-bd_sf"/>
</dbReference>
<dbReference type="GO" id="GO:0042742">
    <property type="term" value="P:defense response to bacterium"/>
    <property type="evidence" value="ECO:0007669"/>
    <property type="project" value="UniProtKB-ARBA"/>
</dbReference>
<keyword evidence="5" id="KW-0611">Plant defense</keyword>
<feature type="short sequence motif" description="VHIID" evidence="9">
    <location>
        <begin position="1083"/>
        <end position="1087"/>
    </location>
</feature>
<feature type="region of interest" description="Leucine repeat I (LRI)" evidence="9">
    <location>
        <begin position="973"/>
        <end position="1033"/>
    </location>
</feature>
<comment type="caution">
    <text evidence="9">Lacks conserved residue(s) required for the propagation of feature annotation.</text>
</comment>
<dbReference type="OrthoDB" id="619603at2759"/>
<dbReference type="Gramene" id="TraesCS5B02G326400.1">
    <property type="protein sequence ID" value="TraesCS5B02G326400.1"/>
    <property type="gene ID" value="TraesCS5B02G326400"/>
</dbReference>
<keyword evidence="7" id="KW-0175">Coiled coil</keyword>
<keyword evidence="8" id="KW-0804">Transcription</keyword>
<dbReference type="FunFam" id="1.10.10.10:FF:000322">
    <property type="entry name" value="Probable disease resistance protein At1g63360"/>
    <property type="match status" value="1"/>
</dbReference>
<feature type="domain" description="Disease resistance protein winged helix" evidence="12">
    <location>
        <begin position="479"/>
        <end position="550"/>
    </location>
</feature>
<dbReference type="InterPro" id="IPR055414">
    <property type="entry name" value="LRR_R13L4/SHOC2-like"/>
</dbReference>
<dbReference type="SMR" id="A0A3B6LRE2"/>
<comment type="similarity">
    <text evidence="9">Belongs to the GRAS family.</text>
</comment>
<keyword evidence="15" id="KW-1185">Reference proteome</keyword>
<evidence type="ECO:0000259" key="13">
    <source>
        <dbReference type="Pfam" id="PF23598"/>
    </source>
</evidence>
<dbReference type="InterPro" id="IPR041118">
    <property type="entry name" value="Rx_N"/>
</dbReference>
<dbReference type="PRINTS" id="PR00364">
    <property type="entry name" value="DISEASERSIST"/>
</dbReference>
<name>A0A3B6LRE2_WHEAT</name>
<dbReference type="SUPFAM" id="SSF52540">
    <property type="entry name" value="P-loop containing nucleoside triphosphate hydrolases"/>
    <property type="match status" value="1"/>
</dbReference>
<dbReference type="InterPro" id="IPR027417">
    <property type="entry name" value="P-loop_NTPase"/>
</dbReference>
<dbReference type="Proteomes" id="UP000019116">
    <property type="component" value="Chromosome 5B"/>
</dbReference>
<evidence type="ECO:0000259" key="12">
    <source>
        <dbReference type="Pfam" id="PF23559"/>
    </source>
</evidence>
<evidence type="ECO:0000256" key="3">
    <source>
        <dbReference type="ARBA" id="ARBA00022737"/>
    </source>
</evidence>
<evidence type="ECO:0000259" key="10">
    <source>
        <dbReference type="Pfam" id="PF00931"/>
    </source>
</evidence>
<dbReference type="InterPro" id="IPR032675">
    <property type="entry name" value="LRR_dom_sf"/>
</dbReference>
<dbReference type="SUPFAM" id="SSF52058">
    <property type="entry name" value="L domain-like"/>
    <property type="match status" value="1"/>
</dbReference>
<evidence type="ECO:0000313" key="15">
    <source>
        <dbReference type="Proteomes" id="UP000019116"/>
    </source>
</evidence>
<evidence type="ECO:0000256" key="1">
    <source>
        <dbReference type="ARBA" id="ARBA00008894"/>
    </source>
</evidence>
<dbReference type="GO" id="GO:0002758">
    <property type="term" value="P:innate immune response-activating signaling pathway"/>
    <property type="evidence" value="ECO:0007669"/>
    <property type="project" value="UniProtKB-ARBA"/>
</dbReference>
<dbReference type="Pfam" id="PF23559">
    <property type="entry name" value="WHD_DRP"/>
    <property type="match status" value="1"/>
</dbReference>
<dbReference type="InterPro" id="IPR002182">
    <property type="entry name" value="NB-ARC"/>
</dbReference>
<evidence type="ECO:0000313" key="14">
    <source>
        <dbReference type="EnsemblPlants" id="TraesCS5B02G326400.1"/>
    </source>
</evidence>
<dbReference type="InterPro" id="IPR058922">
    <property type="entry name" value="WHD_DRP"/>
</dbReference>
<evidence type="ECO:0000256" key="4">
    <source>
        <dbReference type="ARBA" id="ARBA00022741"/>
    </source>
</evidence>
<dbReference type="GO" id="GO:0043531">
    <property type="term" value="F:ADP binding"/>
    <property type="evidence" value="ECO:0007669"/>
    <property type="project" value="InterPro"/>
</dbReference>
<keyword evidence="2" id="KW-0433">Leucine-rich repeat</keyword>
<gene>
    <name evidence="14" type="primary">LOC123112856</name>
</gene>
<keyword evidence="3" id="KW-0677">Repeat</keyword>
<accession>A0A3B6LRE2</accession>
<dbReference type="Pfam" id="PF18052">
    <property type="entry name" value="Rx_N"/>
    <property type="match status" value="1"/>
</dbReference>
<organism evidence="14">
    <name type="scientific">Triticum aestivum</name>
    <name type="common">Wheat</name>
    <dbReference type="NCBI Taxonomy" id="4565"/>
    <lineage>
        <taxon>Eukaryota</taxon>
        <taxon>Viridiplantae</taxon>
        <taxon>Streptophyta</taxon>
        <taxon>Embryophyta</taxon>
        <taxon>Tracheophyta</taxon>
        <taxon>Spermatophyta</taxon>
        <taxon>Magnoliopsida</taxon>
        <taxon>Liliopsida</taxon>
        <taxon>Poales</taxon>
        <taxon>Poaceae</taxon>
        <taxon>BOP clade</taxon>
        <taxon>Pooideae</taxon>
        <taxon>Triticodae</taxon>
        <taxon>Triticeae</taxon>
        <taxon>Triticinae</taxon>
        <taxon>Triticum</taxon>
    </lineage>
</organism>
<dbReference type="Gene3D" id="3.80.10.10">
    <property type="entry name" value="Ribonuclease Inhibitor"/>
    <property type="match status" value="1"/>
</dbReference>
<feature type="domain" description="NB-ARC" evidence="10">
    <location>
        <begin position="333"/>
        <end position="456"/>
    </location>
</feature>
<dbReference type="PANTHER" id="PTHR31636">
    <property type="entry name" value="OSJNBA0084A10.13 PROTEIN-RELATED"/>
    <property type="match status" value="1"/>
</dbReference>
<feature type="domain" description="Disease resistance N-terminal" evidence="11">
    <location>
        <begin position="124"/>
        <end position="199"/>
    </location>
</feature>
<dbReference type="GO" id="GO:0009626">
    <property type="term" value="P:plant-type hypersensitive response"/>
    <property type="evidence" value="ECO:0007669"/>
    <property type="project" value="UniProtKB-ARBA"/>
</dbReference>